<reference evidence="2 3" key="1">
    <citation type="submission" date="2024-04" db="EMBL/GenBank/DDBJ databases">
        <title>Tritrichomonas musculus Genome.</title>
        <authorList>
            <person name="Alves-Ferreira E."/>
            <person name="Grigg M."/>
            <person name="Lorenzi H."/>
            <person name="Galac M."/>
        </authorList>
    </citation>
    <scope>NUCLEOTIDE SEQUENCE [LARGE SCALE GENOMIC DNA]</scope>
    <source>
        <strain evidence="2 3">EAF2021</strain>
    </source>
</reference>
<proteinExistence type="predicted"/>
<organism evidence="2 3">
    <name type="scientific">Tritrichomonas musculus</name>
    <dbReference type="NCBI Taxonomy" id="1915356"/>
    <lineage>
        <taxon>Eukaryota</taxon>
        <taxon>Metamonada</taxon>
        <taxon>Parabasalia</taxon>
        <taxon>Tritrichomonadida</taxon>
        <taxon>Tritrichomonadidae</taxon>
        <taxon>Tritrichomonas</taxon>
    </lineage>
</organism>
<gene>
    <name evidence="2" type="ORF">M9Y10_032577</name>
</gene>
<sequence>MELSYGDYYYILGQGQYLVTGLDLENIYELVKRDNKPDIQYIFKHKLYGDKEHARYAYKVQFQYQKEYVTEGERYKFRKRGLFPGFEKISSNISQSPQNNFEEVNQLKSQVSNHTLKEEHKKQMDTLKEENTKQLKEKDEEFQKKLDENEEIIPKQKEEIIRLTKILQNQSSTASKAANDDNLK</sequence>
<protein>
    <submittedName>
        <fullName evidence="2">Uncharacterized protein</fullName>
    </submittedName>
</protein>
<comment type="caution">
    <text evidence="2">The sequence shown here is derived from an EMBL/GenBank/DDBJ whole genome shotgun (WGS) entry which is preliminary data.</text>
</comment>
<dbReference type="EMBL" id="JAPFFF010000053">
    <property type="protein sequence ID" value="KAK8839105.1"/>
    <property type="molecule type" value="Genomic_DNA"/>
</dbReference>
<keyword evidence="3" id="KW-1185">Reference proteome</keyword>
<dbReference type="Proteomes" id="UP001470230">
    <property type="component" value="Unassembled WGS sequence"/>
</dbReference>
<feature type="region of interest" description="Disordered" evidence="1">
    <location>
        <begin position="130"/>
        <end position="149"/>
    </location>
</feature>
<evidence type="ECO:0000313" key="3">
    <source>
        <dbReference type="Proteomes" id="UP001470230"/>
    </source>
</evidence>
<accession>A0ABR2H0R0</accession>
<evidence type="ECO:0000313" key="2">
    <source>
        <dbReference type="EMBL" id="KAK8839105.1"/>
    </source>
</evidence>
<name>A0ABR2H0R0_9EUKA</name>
<evidence type="ECO:0000256" key="1">
    <source>
        <dbReference type="SAM" id="MobiDB-lite"/>
    </source>
</evidence>